<dbReference type="AlphaFoldDB" id="A0AAJ4IEZ9"/>
<organism evidence="1 2">
    <name type="scientific">Vibrio navarrensis</name>
    <dbReference type="NCBI Taxonomy" id="29495"/>
    <lineage>
        <taxon>Bacteria</taxon>
        <taxon>Pseudomonadati</taxon>
        <taxon>Pseudomonadota</taxon>
        <taxon>Gammaproteobacteria</taxon>
        <taxon>Vibrionales</taxon>
        <taxon>Vibrionaceae</taxon>
        <taxon>Vibrio</taxon>
    </lineage>
</organism>
<sequence length="72" mass="8192">MSDQEEWLLLDELAQVSALSDGVKACHYTQCHNALRLPNKEWQWSQAPTIAQLLSVRQKSGTKFLYCVQMPG</sequence>
<gene>
    <name evidence="1" type="ORF">I3X05_20835</name>
</gene>
<evidence type="ECO:0000313" key="1">
    <source>
        <dbReference type="EMBL" id="QPL55427.1"/>
    </source>
</evidence>
<dbReference type="RefSeq" id="WP_139046392.1">
    <property type="nucleotide sequence ID" value="NZ_CP065218.1"/>
</dbReference>
<proteinExistence type="predicted"/>
<reference evidence="1 2" key="1">
    <citation type="submission" date="2020-11" db="EMBL/GenBank/DDBJ databases">
        <title>Complete and Circularized Genome Assembly of a human isolate of Vibrio navarrensis biotype pommerensis with MiSeq and MinION Sequence Data.</title>
        <authorList>
            <person name="Schwartz K."/>
            <person name="Borowiak M."/>
            <person name="Deneke C."/>
            <person name="Balau V."/>
            <person name="Metelmann C."/>
            <person name="Strauch E."/>
        </authorList>
    </citation>
    <scope>NUCLEOTIDE SEQUENCE [LARGE SCALE GENOMIC DNA]</scope>
    <source>
        <strain evidence="1 2">20-VB00237</strain>
    </source>
</reference>
<protein>
    <submittedName>
        <fullName evidence="1">Uncharacterized protein</fullName>
    </submittedName>
</protein>
<dbReference type="EMBL" id="CP065218">
    <property type="protein sequence ID" value="QPL55427.1"/>
    <property type="molecule type" value="Genomic_DNA"/>
</dbReference>
<dbReference type="Proteomes" id="UP000594435">
    <property type="component" value="Chromosome 2"/>
</dbReference>
<name>A0AAJ4IEZ9_9VIBR</name>
<evidence type="ECO:0000313" key="2">
    <source>
        <dbReference type="Proteomes" id="UP000594435"/>
    </source>
</evidence>
<accession>A0AAJ4IEZ9</accession>